<sequence>LHWSSGSADEERQDYLPGDANGLVVCPPMTIEENHGSKVAGGCWPKSWATRSVCDARGWSKLMESGGGSPRREDNGGGLRWWSAEVYGREEKNKEKGGKMRVCSV</sequence>
<comment type="caution">
    <text evidence="1">The sequence shown here is derived from an EMBL/GenBank/DDBJ whole genome shotgun (WGS) entry which is preliminary data.</text>
</comment>
<reference evidence="1 2" key="1">
    <citation type="journal article" date="2021" name="BMC Genomics">
        <title>Datura genome reveals duplications of psychoactive alkaloid biosynthetic genes and high mutation rate following tissue culture.</title>
        <authorList>
            <person name="Rajewski A."/>
            <person name="Carter-House D."/>
            <person name="Stajich J."/>
            <person name="Litt A."/>
        </authorList>
    </citation>
    <scope>NUCLEOTIDE SEQUENCE [LARGE SCALE GENOMIC DNA]</scope>
    <source>
        <strain evidence="1">AR-01</strain>
    </source>
</reference>
<evidence type="ECO:0000313" key="2">
    <source>
        <dbReference type="Proteomes" id="UP000823775"/>
    </source>
</evidence>
<name>A0ABS8TFZ0_DATST</name>
<dbReference type="EMBL" id="JACEIK010001493">
    <property type="protein sequence ID" value="MCD7469834.1"/>
    <property type="molecule type" value="Genomic_DNA"/>
</dbReference>
<feature type="non-terminal residue" evidence="1">
    <location>
        <position position="1"/>
    </location>
</feature>
<evidence type="ECO:0000313" key="1">
    <source>
        <dbReference type="EMBL" id="MCD7469834.1"/>
    </source>
</evidence>
<keyword evidence="2" id="KW-1185">Reference proteome</keyword>
<dbReference type="Proteomes" id="UP000823775">
    <property type="component" value="Unassembled WGS sequence"/>
</dbReference>
<protein>
    <submittedName>
        <fullName evidence="1">Uncharacterized protein</fullName>
    </submittedName>
</protein>
<accession>A0ABS8TFZ0</accession>
<gene>
    <name evidence="1" type="ORF">HAX54_009141</name>
</gene>
<proteinExistence type="predicted"/>
<feature type="non-terminal residue" evidence="1">
    <location>
        <position position="105"/>
    </location>
</feature>
<organism evidence="1 2">
    <name type="scientific">Datura stramonium</name>
    <name type="common">Jimsonweed</name>
    <name type="synonym">Common thornapple</name>
    <dbReference type="NCBI Taxonomy" id="4076"/>
    <lineage>
        <taxon>Eukaryota</taxon>
        <taxon>Viridiplantae</taxon>
        <taxon>Streptophyta</taxon>
        <taxon>Embryophyta</taxon>
        <taxon>Tracheophyta</taxon>
        <taxon>Spermatophyta</taxon>
        <taxon>Magnoliopsida</taxon>
        <taxon>eudicotyledons</taxon>
        <taxon>Gunneridae</taxon>
        <taxon>Pentapetalae</taxon>
        <taxon>asterids</taxon>
        <taxon>lamiids</taxon>
        <taxon>Solanales</taxon>
        <taxon>Solanaceae</taxon>
        <taxon>Solanoideae</taxon>
        <taxon>Datureae</taxon>
        <taxon>Datura</taxon>
    </lineage>
</organism>